<feature type="domain" description="ABC transporter" evidence="5">
    <location>
        <begin position="4"/>
        <end position="232"/>
    </location>
</feature>
<dbReference type="InterPro" id="IPR027417">
    <property type="entry name" value="P-loop_NTPase"/>
</dbReference>
<keyword evidence="3" id="KW-0547">Nucleotide-binding</keyword>
<evidence type="ECO:0000313" key="7">
    <source>
        <dbReference type="Proteomes" id="UP000092714"/>
    </source>
</evidence>
<evidence type="ECO:0000256" key="1">
    <source>
        <dbReference type="ARBA" id="ARBA00005417"/>
    </source>
</evidence>
<evidence type="ECO:0000259" key="5">
    <source>
        <dbReference type="PROSITE" id="PS50893"/>
    </source>
</evidence>
<dbReference type="PANTHER" id="PTHR43335:SF8">
    <property type="entry name" value="ABC TRANSPORTER, ATP-BINDING PROTEIN"/>
    <property type="match status" value="1"/>
</dbReference>
<keyword evidence="2" id="KW-0813">Transport</keyword>
<protein>
    <recommendedName>
        <fullName evidence="5">ABC transporter domain-containing protein</fullName>
    </recommendedName>
</protein>
<dbReference type="SMART" id="SM00382">
    <property type="entry name" value="AAA"/>
    <property type="match status" value="1"/>
</dbReference>
<keyword evidence="4" id="KW-0067">ATP-binding</keyword>
<sequence length="302" mass="34555">MDRVSFNNVTKEFKNKTVLKGVSFNIEAGDIYGLIGENGAGKTTLLKLIVNLLKPTSGNIQVLGKEIKKDSYDYLRNIGALIDEPVFYKKLTLYENFKVHCEYLGFYDEEKLESVLKRVGLHNKKDRKIKELSFGEKQRLAIAYALITEPELLILDEPTNGLDTIAIVELREILLKLNREFNTTIIISSHAINELETLVNKVMFLKNGEIVEDGLLEEVKEKCSVYIEIEVEDYSKALAILEKELNIINMKLINKGTIRVYEALEERKKILSTLVKSDVEVLSFNMVQISLEEYFIKKVRGI</sequence>
<dbReference type="GeneID" id="42777574"/>
<gene>
    <name evidence="6" type="ORF">CP373A1_02230</name>
</gene>
<dbReference type="InterPro" id="IPR003593">
    <property type="entry name" value="AAA+_ATPase"/>
</dbReference>
<dbReference type="Gene3D" id="3.40.50.300">
    <property type="entry name" value="P-loop containing nucleotide triphosphate hydrolases"/>
    <property type="match status" value="1"/>
</dbReference>
<dbReference type="PANTHER" id="PTHR43335">
    <property type="entry name" value="ABC TRANSPORTER, ATP-BINDING PROTEIN"/>
    <property type="match status" value="1"/>
</dbReference>
<dbReference type="EMBL" id="MAPZ01000009">
    <property type="protein sequence ID" value="OBY12433.1"/>
    <property type="molecule type" value="Genomic_DNA"/>
</dbReference>
<comment type="similarity">
    <text evidence="1">Belongs to the ABC transporter superfamily.</text>
</comment>
<evidence type="ECO:0000313" key="6">
    <source>
        <dbReference type="EMBL" id="OBY12433.1"/>
    </source>
</evidence>
<evidence type="ECO:0000256" key="2">
    <source>
        <dbReference type="ARBA" id="ARBA00022448"/>
    </source>
</evidence>
<dbReference type="GO" id="GO:0005524">
    <property type="term" value="F:ATP binding"/>
    <property type="evidence" value="ECO:0007669"/>
    <property type="project" value="UniProtKB-KW"/>
</dbReference>
<evidence type="ECO:0000256" key="4">
    <source>
        <dbReference type="ARBA" id="ARBA00022840"/>
    </source>
</evidence>
<keyword evidence="7" id="KW-1185">Reference proteome</keyword>
<proteinExistence type="inferred from homology"/>
<dbReference type="AlphaFoldDB" id="A0A174R7J9"/>
<dbReference type="RefSeq" id="WP_027099732.1">
    <property type="nucleotide sequence ID" value="NZ_CABJAZ010000003.1"/>
</dbReference>
<reference evidence="6 7" key="1">
    <citation type="submission" date="2016-06" db="EMBL/GenBank/DDBJ databases">
        <authorList>
            <person name="Kjaerup R.B."/>
            <person name="Dalgaard T.S."/>
            <person name="Juul-Madsen H.R."/>
        </authorList>
    </citation>
    <scope>NUCLEOTIDE SEQUENCE [LARGE SCALE GENOMIC DNA]</scope>
    <source>
        <strain evidence="6 7">373-A1</strain>
    </source>
</reference>
<dbReference type="eggNOG" id="COG1131">
    <property type="taxonomic scope" value="Bacteria"/>
</dbReference>
<accession>A0A174R7J9</accession>
<dbReference type="OrthoDB" id="9809205at2"/>
<dbReference type="Proteomes" id="UP000092714">
    <property type="component" value="Unassembled WGS sequence"/>
</dbReference>
<dbReference type="GO" id="GO:0016887">
    <property type="term" value="F:ATP hydrolysis activity"/>
    <property type="evidence" value="ECO:0007669"/>
    <property type="project" value="InterPro"/>
</dbReference>
<evidence type="ECO:0000256" key="3">
    <source>
        <dbReference type="ARBA" id="ARBA00022741"/>
    </source>
</evidence>
<organism evidence="6 7">
    <name type="scientific">Clostridium paraputrificum</name>
    <dbReference type="NCBI Taxonomy" id="29363"/>
    <lineage>
        <taxon>Bacteria</taxon>
        <taxon>Bacillati</taxon>
        <taxon>Bacillota</taxon>
        <taxon>Clostridia</taxon>
        <taxon>Eubacteriales</taxon>
        <taxon>Clostridiaceae</taxon>
        <taxon>Clostridium</taxon>
    </lineage>
</organism>
<dbReference type="PROSITE" id="PS50893">
    <property type="entry name" value="ABC_TRANSPORTER_2"/>
    <property type="match status" value="1"/>
</dbReference>
<dbReference type="SUPFAM" id="SSF52540">
    <property type="entry name" value="P-loop containing nucleoside triphosphate hydrolases"/>
    <property type="match status" value="1"/>
</dbReference>
<name>A0A174R7J9_9CLOT</name>
<comment type="caution">
    <text evidence="6">The sequence shown here is derived from an EMBL/GenBank/DDBJ whole genome shotgun (WGS) entry which is preliminary data.</text>
</comment>
<dbReference type="InterPro" id="IPR003439">
    <property type="entry name" value="ABC_transporter-like_ATP-bd"/>
</dbReference>
<dbReference type="Pfam" id="PF00005">
    <property type="entry name" value="ABC_tran"/>
    <property type="match status" value="1"/>
</dbReference>